<evidence type="ECO:0000256" key="1">
    <source>
        <dbReference type="SAM" id="SignalP"/>
    </source>
</evidence>
<dbReference type="Proteomes" id="UP001362999">
    <property type="component" value="Unassembled WGS sequence"/>
</dbReference>
<dbReference type="EMBL" id="JAWWNJ010000030">
    <property type="protein sequence ID" value="KAK7026970.1"/>
    <property type="molecule type" value="Genomic_DNA"/>
</dbReference>
<feature type="chain" id="PRO_5043788117" evidence="1">
    <location>
        <begin position="17"/>
        <end position="467"/>
    </location>
</feature>
<comment type="caution">
    <text evidence="2">The sequence shown here is derived from an EMBL/GenBank/DDBJ whole genome shotgun (WGS) entry which is preliminary data.</text>
</comment>
<accession>A0AAW0BL75</accession>
<name>A0AAW0BL75_9AGAR</name>
<gene>
    <name evidence="2" type="ORF">R3P38DRAFT_2623837</name>
</gene>
<protein>
    <submittedName>
        <fullName evidence="2">Multidrug resistance-associated protein 1</fullName>
    </submittedName>
</protein>
<feature type="signal peptide" evidence="1">
    <location>
        <begin position="1"/>
        <end position="16"/>
    </location>
</feature>
<evidence type="ECO:0000313" key="3">
    <source>
        <dbReference type="Proteomes" id="UP001362999"/>
    </source>
</evidence>
<dbReference type="AlphaFoldDB" id="A0AAW0BL75"/>
<organism evidence="2 3">
    <name type="scientific">Favolaschia claudopus</name>
    <dbReference type="NCBI Taxonomy" id="2862362"/>
    <lineage>
        <taxon>Eukaryota</taxon>
        <taxon>Fungi</taxon>
        <taxon>Dikarya</taxon>
        <taxon>Basidiomycota</taxon>
        <taxon>Agaricomycotina</taxon>
        <taxon>Agaricomycetes</taxon>
        <taxon>Agaricomycetidae</taxon>
        <taxon>Agaricales</taxon>
        <taxon>Marasmiineae</taxon>
        <taxon>Mycenaceae</taxon>
        <taxon>Favolaschia</taxon>
    </lineage>
</organism>
<dbReference type="Gene3D" id="3.60.130.30">
    <property type="match status" value="1"/>
</dbReference>
<reference evidence="2 3" key="1">
    <citation type="journal article" date="2024" name="J Genomics">
        <title>Draft genome sequencing and assembly of Favolaschia claudopus CIRM-BRFM 2984 isolated from oak limbs.</title>
        <authorList>
            <person name="Navarro D."/>
            <person name="Drula E."/>
            <person name="Chaduli D."/>
            <person name="Cazenave R."/>
            <person name="Ahrendt S."/>
            <person name="Wang J."/>
            <person name="Lipzen A."/>
            <person name="Daum C."/>
            <person name="Barry K."/>
            <person name="Grigoriev I.V."/>
            <person name="Favel A."/>
            <person name="Rosso M.N."/>
            <person name="Martin F."/>
        </authorList>
    </citation>
    <scope>NUCLEOTIDE SEQUENCE [LARGE SCALE GENOMIC DNA]</scope>
    <source>
        <strain evidence="2 3">CIRM-BRFM 2984</strain>
    </source>
</reference>
<keyword evidence="3" id="KW-1185">Reference proteome</keyword>
<proteinExistence type="predicted"/>
<keyword evidence="1" id="KW-0732">Signal</keyword>
<sequence length="467" mass="53034">MLCLAGTMYILPIIAAMGMRSKIAGAEIAPQDIVSLANALREVKHGQWFTMVQRFMIPINYIRTHPGYIQHLKLIHNPPDSQGQQTPVILSFRDEEKLDTIFDSIETQTYRLPHRSKEWMRTVPSWPKIQFADQVVLPRLQKIKTPLQLRKTKSPVTKSNRNQVTERERRYAAKAIPVASIKDLEDKVCFLSRRYIEINSKILNGEALHISDRDNNLVALLFSVPDEYRQMLIHALEHIHAVMPGELKDDDSRTAFFRYLSIHYVWYARFGESGSPASVHPDHLKKPNKGKVNVQQRMPRQSKELRDNHEEYALLADAFADFFDLIRVAAYLPVPEQYDEIKIVAESLPMGGGKSPAYPFTGFVLNVSSCTWAHRDGDKIMCFVIPLDKFIGGQLGQIETGFCFDLQMGDVLAFPSCDITHFNCHFTGRRVTLVLHTDPKGDGWAKDCNGWAAHVVTAEGGTSEMEA</sequence>
<evidence type="ECO:0000313" key="2">
    <source>
        <dbReference type="EMBL" id="KAK7026970.1"/>
    </source>
</evidence>